<dbReference type="EMBL" id="QHLZ01000004">
    <property type="protein sequence ID" value="PXA66068.1"/>
    <property type="molecule type" value="Genomic_DNA"/>
</dbReference>
<organism evidence="2 3">
    <name type="scientific">Arthrobacter psychrochitiniphilus</name>
    <dbReference type="NCBI Taxonomy" id="291045"/>
    <lineage>
        <taxon>Bacteria</taxon>
        <taxon>Bacillati</taxon>
        <taxon>Actinomycetota</taxon>
        <taxon>Actinomycetes</taxon>
        <taxon>Micrococcales</taxon>
        <taxon>Micrococcaceae</taxon>
        <taxon>Arthrobacter</taxon>
    </lineage>
</organism>
<proteinExistence type="predicted"/>
<keyword evidence="1" id="KW-0472">Membrane</keyword>
<feature type="transmembrane region" description="Helical" evidence="1">
    <location>
        <begin position="175"/>
        <end position="197"/>
    </location>
</feature>
<dbReference type="InterPro" id="IPR009781">
    <property type="entry name" value="DUF1345"/>
</dbReference>
<evidence type="ECO:0000313" key="3">
    <source>
        <dbReference type="Proteomes" id="UP000246303"/>
    </source>
</evidence>
<accession>A0A2V3DSE0</accession>
<comment type="caution">
    <text evidence="2">The sequence shown here is derived from an EMBL/GenBank/DDBJ whole genome shotgun (WGS) entry which is preliminary data.</text>
</comment>
<dbReference type="OrthoDB" id="64737at2"/>
<reference evidence="2 3" key="1">
    <citation type="submission" date="2018-05" db="EMBL/GenBank/DDBJ databases">
        <title>Genetic diversity of glacier-inhabiting Cryobacterium bacteria in China and description of Cryobacterium mengkeensis sp. nov. and Arthrobacter glacialis sp. nov.</title>
        <authorList>
            <person name="Liu Q."/>
            <person name="Xin Y.-H."/>
        </authorList>
    </citation>
    <scope>NUCLEOTIDE SEQUENCE [LARGE SCALE GENOMIC DNA]</scope>
    <source>
        <strain evidence="2 3">GP3</strain>
    </source>
</reference>
<keyword evidence="1" id="KW-1133">Transmembrane helix</keyword>
<dbReference type="AlphaFoldDB" id="A0A2V3DSE0"/>
<gene>
    <name evidence="2" type="ORF">CVS29_07580</name>
</gene>
<evidence type="ECO:0000256" key="1">
    <source>
        <dbReference type="SAM" id="Phobius"/>
    </source>
</evidence>
<name>A0A2V3DSE0_9MICC</name>
<keyword evidence="3" id="KW-1185">Reference proteome</keyword>
<feature type="transmembrane region" description="Helical" evidence="1">
    <location>
        <begin position="95"/>
        <end position="115"/>
    </location>
</feature>
<keyword evidence="1" id="KW-0812">Transmembrane</keyword>
<dbReference type="Pfam" id="PF07077">
    <property type="entry name" value="DUF1345"/>
    <property type="match status" value="1"/>
</dbReference>
<sequence length="198" mass="20975">MVVCGIAATALTGVLGAWIYAPAVGWAVATLIYNATVWLTIAPMDATKTATHAQEEDPGLRTTDLLILLAALGSLAAVVLVMVGSKDIQGTGRFLLALLALSATAMSWLMVHTLFTLRYAQIYYSGEPGGIGFNQEEPPQYTDIAYMAFSVGMTYQVSDTNITTRPMRGAVLRHSLLAFVFGTGILATTINLVVSLAA</sequence>
<evidence type="ECO:0000313" key="2">
    <source>
        <dbReference type="EMBL" id="PXA66068.1"/>
    </source>
</evidence>
<feature type="transmembrane region" description="Helical" evidence="1">
    <location>
        <begin position="65"/>
        <end position="83"/>
    </location>
</feature>
<protein>
    <submittedName>
        <fullName evidence="2">DUF1345 domain-containing protein</fullName>
    </submittedName>
</protein>
<dbReference type="Proteomes" id="UP000246303">
    <property type="component" value="Unassembled WGS sequence"/>
</dbReference>
<feature type="transmembrane region" description="Helical" evidence="1">
    <location>
        <begin position="26"/>
        <end position="44"/>
    </location>
</feature>